<dbReference type="PRINTS" id="PR00364">
    <property type="entry name" value="DISEASERSIST"/>
</dbReference>
<dbReference type="InterPro" id="IPR002182">
    <property type="entry name" value="NB-ARC"/>
</dbReference>
<dbReference type="PANTHER" id="PTHR11017">
    <property type="entry name" value="LEUCINE-RICH REPEAT-CONTAINING PROTEIN"/>
    <property type="match status" value="1"/>
</dbReference>
<protein>
    <recommendedName>
        <fullName evidence="2">TIR domain-containing protein</fullName>
    </recommendedName>
</protein>
<reference evidence="4" key="1">
    <citation type="submission" date="2013-09" db="EMBL/GenBank/DDBJ databases">
        <title>Corchorus olitorius genome sequencing.</title>
        <authorList>
            <person name="Alam M."/>
            <person name="Haque M.S."/>
            <person name="Islam M.S."/>
            <person name="Emdad E.M."/>
            <person name="Islam M.M."/>
            <person name="Ahmed B."/>
            <person name="Halim A."/>
            <person name="Hossen Q.M.M."/>
            <person name="Hossain M.Z."/>
            <person name="Ahmed R."/>
            <person name="Khan M.M."/>
            <person name="Islam R."/>
            <person name="Rashid M.M."/>
            <person name="Khan S.A."/>
            <person name="Rahman M.S."/>
            <person name="Alam M."/>
            <person name="Yahiya A.S."/>
            <person name="Khan M.S."/>
            <person name="Azam M.S."/>
            <person name="Haque T."/>
            <person name="Lashkar M.Z.H."/>
            <person name="Akhand A.I."/>
            <person name="Morshed G."/>
            <person name="Roy S."/>
            <person name="Uddin K.S."/>
            <person name="Rabeya T."/>
            <person name="Hossain A.S."/>
            <person name="Chowdhury A."/>
            <person name="Snigdha A.R."/>
            <person name="Mortoza M.S."/>
            <person name="Matin S.A."/>
            <person name="Hoque S.M.E."/>
            <person name="Islam M.K."/>
            <person name="Roy D.K."/>
            <person name="Haider R."/>
            <person name="Moosa M.M."/>
            <person name="Elias S.M."/>
            <person name="Hasan A.M."/>
            <person name="Jahan S."/>
            <person name="Shafiuddin M."/>
            <person name="Mahmood N."/>
            <person name="Shommy N.S."/>
        </authorList>
    </citation>
    <scope>NUCLEOTIDE SEQUENCE [LARGE SCALE GENOMIC DNA]</scope>
    <source>
        <strain evidence="4">cv. O-4</strain>
    </source>
</reference>
<proteinExistence type="predicted"/>
<comment type="caution">
    <text evidence="3">The sequence shown here is derived from an EMBL/GenBank/DDBJ whole genome shotgun (WGS) entry which is preliminary data.</text>
</comment>
<evidence type="ECO:0000313" key="4">
    <source>
        <dbReference type="Proteomes" id="UP000187203"/>
    </source>
</evidence>
<dbReference type="Proteomes" id="UP000187203">
    <property type="component" value="Unassembled WGS sequence"/>
</dbReference>
<dbReference type="GO" id="GO:0043531">
    <property type="term" value="F:ADP binding"/>
    <property type="evidence" value="ECO:0007669"/>
    <property type="project" value="InterPro"/>
</dbReference>
<organism evidence="3 4">
    <name type="scientific">Corchorus olitorius</name>
    <dbReference type="NCBI Taxonomy" id="93759"/>
    <lineage>
        <taxon>Eukaryota</taxon>
        <taxon>Viridiplantae</taxon>
        <taxon>Streptophyta</taxon>
        <taxon>Embryophyta</taxon>
        <taxon>Tracheophyta</taxon>
        <taxon>Spermatophyta</taxon>
        <taxon>Magnoliopsida</taxon>
        <taxon>eudicotyledons</taxon>
        <taxon>Gunneridae</taxon>
        <taxon>Pentapetalae</taxon>
        <taxon>rosids</taxon>
        <taxon>malvids</taxon>
        <taxon>Malvales</taxon>
        <taxon>Malvaceae</taxon>
        <taxon>Grewioideae</taxon>
        <taxon>Apeibeae</taxon>
        <taxon>Corchorus</taxon>
    </lineage>
</organism>
<gene>
    <name evidence="3" type="ORF">COLO4_25892</name>
</gene>
<dbReference type="GO" id="GO:0007165">
    <property type="term" value="P:signal transduction"/>
    <property type="evidence" value="ECO:0007669"/>
    <property type="project" value="InterPro"/>
</dbReference>
<dbReference type="FunFam" id="3.40.50.10140:FF:000007">
    <property type="entry name" value="Disease resistance protein (TIR-NBS-LRR class)"/>
    <property type="match status" value="1"/>
</dbReference>
<feature type="domain" description="TIR" evidence="2">
    <location>
        <begin position="10"/>
        <end position="176"/>
    </location>
</feature>
<dbReference type="InterPro" id="IPR044974">
    <property type="entry name" value="Disease_R_plants"/>
</dbReference>
<dbReference type="InterPro" id="IPR035897">
    <property type="entry name" value="Toll_tir_struct_dom_sf"/>
</dbReference>
<dbReference type="AlphaFoldDB" id="A0A1R3HZJ9"/>
<sequence length="396" mass="45127">MASSSTADVSKYQVFVTFRGEDTRYNFTSHLLNGLKDRGIHFFFDDRRVEIGDQLSSALLGAIDESKISVIVFSKNYANSSWCLEEVSHIMDCWHSRQQLVVPIFYHVDPSHVRNQTGSFEEAFVEHVRRGTETNKIQRWRDALKEAGNLSGWHLAGDKPEPIVIEAIVEDILSKLNLISKRDYEGQGLVGVRPKLEQIKSLLNRYYEEDVGMIGIWGMGGIGKTTLAQAIFNEVLGEFESGHFLANVREELEKRGAITLRKEMLSTLLNEENLRANSIYLQVTKDRLRSKRVVIVLDDVDDFRKLEELQIYKNNFGSGSRIIVTSRDKQVLQDAKVDAIYEVKELNDPEDLQIFCLHAFGQQNHLVDYDFRDLSAKLLKYVKGLPIALKVLGKGT</sequence>
<keyword evidence="4" id="KW-1185">Reference proteome</keyword>
<dbReference type="Pfam" id="PF01582">
    <property type="entry name" value="TIR"/>
    <property type="match status" value="1"/>
</dbReference>
<evidence type="ECO:0000259" key="2">
    <source>
        <dbReference type="PROSITE" id="PS50104"/>
    </source>
</evidence>
<dbReference type="Gene3D" id="3.40.50.10140">
    <property type="entry name" value="Toll/interleukin-1 receptor homology (TIR) domain"/>
    <property type="match status" value="1"/>
</dbReference>
<dbReference type="PROSITE" id="PS50104">
    <property type="entry name" value="TIR"/>
    <property type="match status" value="1"/>
</dbReference>
<dbReference type="Gene3D" id="3.40.50.300">
    <property type="entry name" value="P-loop containing nucleotide triphosphate hydrolases"/>
    <property type="match status" value="1"/>
</dbReference>
<dbReference type="InterPro" id="IPR027417">
    <property type="entry name" value="P-loop_NTPase"/>
</dbReference>
<dbReference type="InterPro" id="IPR000157">
    <property type="entry name" value="TIR_dom"/>
</dbReference>
<dbReference type="EMBL" id="AWUE01019160">
    <property type="protein sequence ID" value="OMO75768.1"/>
    <property type="molecule type" value="Genomic_DNA"/>
</dbReference>
<name>A0A1R3HZJ9_9ROSI</name>
<evidence type="ECO:0000256" key="1">
    <source>
        <dbReference type="ARBA" id="ARBA00023027"/>
    </source>
</evidence>
<dbReference type="SUPFAM" id="SSF52200">
    <property type="entry name" value="Toll/Interleukin receptor TIR domain"/>
    <property type="match status" value="1"/>
</dbReference>
<evidence type="ECO:0000313" key="3">
    <source>
        <dbReference type="EMBL" id="OMO75768.1"/>
    </source>
</evidence>
<accession>A0A1R3HZJ9</accession>
<dbReference type="OrthoDB" id="6160824at2759"/>
<dbReference type="GO" id="GO:0006952">
    <property type="term" value="P:defense response"/>
    <property type="evidence" value="ECO:0007669"/>
    <property type="project" value="InterPro"/>
</dbReference>
<dbReference type="Pfam" id="PF00931">
    <property type="entry name" value="NB-ARC"/>
    <property type="match status" value="1"/>
</dbReference>
<dbReference type="SUPFAM" id="SSF52540">
    <property type="entry name" value="P-loop containing nucleoside triphosphate hydrolases"/>
    <property type="match status" value="1"/>
</dbReference>
<dbReference type="SMART" id="SM00255">
    <property type="entry name" value="TIR"/>
    <property type="match status" value="1"/>
</dbReference>
<dbReference type="STRING" id="93759.A0A1R3HZJ9"/>
<keyword evidence="1" id="KW-0520">NAD</keyword>
<dbReference type="PANTHER" id="PTHR11017:SF479">
    <property type="entry name" value="DISEASE RESISTANCE PROTEIN (TIR-NBS-LRR CLASS) FAMILY"/>
    <property type="match status" value="1"/>
</dbReference>